<reference evidence="3 4" key="1">
    <citation type="submission" date="2020-06" db="EMBL/GenBank/DDBJ databases">
        <title>Genome mining for natural products.</title>
        <authorList>
            <person name="Zhang B."/>
            <person name="Shi J."/>
            <person name="Ge H."/>
        </authorList>
    </citation>
    <scope>NUCLEOTIDE SEQUENCE [LARGE SCALE GENOMIC DNA]</scope>
    <source>
        <strain evidence="3 4">NA00687</strain>
    </source>
</reference>
<accession>A0A7H8N1J3</accession>
<sequence>MKQGTIKTLGVTAVGIAFAATAAGTASAAPSGLGPVTGPAKEAVKTLPKKTEKLSKPDTKTAPNPVQSLLGGLPLGG</sequence>
<feature type="chain" id="PRO_5028871972" description="ATP-binding protein" evidence="2">
    <location>
        <begin position="29"/>
        <end position="77"/>
    </location>
</feature>
<dbReference type="Proteomes" id="UP000509303">
    <property type="component" value="Chromosome"/>
</dbReference>
<feature type="signal peptide" evidence="2">
    <location>
        <begin position="1"/>
        <end position="28"/>
    </location>
</feature>
<dbReference type="AlphaFoldDB" id="A0A7H8N1J3"/>
<feature type="region of interest" description="Disordered" evidence="1">
    <location>
        <begin position="27"/>
        <end position="77"/>
    </location>
</feature>
<evidence type="ECO:0000313" key="3">
    <source>
        <dbReference type="EMBL" id="QKW48183.1"/>
    </source>
</evidence>
<dbReference type="RefSeq" id="WP_176159881.1">
    <property type="nucleotide sequence ID" value="NZ_CP054929.1"/>
</dbReference>
<keyword evidence="2" id="KW-0732">Signal</keyword>
<evidence type="ECO:0000256" key="2">
    <source>
        <dbReference type="SAM" id="SignalP"/>
    </source>
</evidence>
<proteinExistence type="predicted"/>
<feature type="compositionally biased region" description="Basic and acidic residues" evidence="1">
    <location>
        <begin position="49"/>
        <end position="59"/>
    </location>
</feature>
<protein>
    <recommendedName>
        <fullName evidence="5">ATP-binding protein</fullName>
    </recommendedName>
</protein>
<evidence type="ECO:0000256" key="1">
    <source>
        <dbReference type="SAM" id="MobiDB-lite"/>
    </source>
</evidence>
<organism evidence="3 4">
    <name type="scientific">Streptomyces buecherae</name>
    <dbReference type="NCBI Taxonomy" id="2763006"/>
    <lineage>
        <taxon>Bacteria</taxon>
        <taxon>Bacillati</taxon>
        <taxon>Actinomycetota</taxon>
        <taxon>Actinomycetes</taxon>
        <taxon>Kitasatosporales</taxon>
        <taxon>Streptomycetaceae</taxon>
        <taxon>Streptomyces</taxon>
    </lineage>
</organism>
<evidence type="ECO:0008006" key="5">
    <source>
        <dbReference type="Google" id="ProtNLM"/>
    </source>
</evidence>
<evidence type="ECO:0000313" key="4">
    <source>
        <dbReference type="Proteomes" id="UP000509303"/>
    </source>
</evidence>
<name>A0A7H8N1J3_9ACTN</name>
<dbReference type="EMBL" id="CP054929">
    <property type="protein sequence ID" value="QKW48183.1"/>
    <property type="molecule type" value="Genomic_DNA"/>
</dbReference>
<keyword evidence="4" id="KW-1185">Reference proteome</keyword>
<gene>
    <name evidence="3" type="ORF">HUT08_13140</name>
</gene>